<protein>
    <recommendedName>
        <fullName evidence="1">Putative endonuclease Z1 domain-containing protein</fullName>
    </recommendedName>
</protein>
<evidence type="ECO:0000313" key="3">
    <source>
        <dbReference type="Proteomes" id="UP001499986"/>
    </source>
</evidence>
<sequence>MTIRSTDDLLLQLHNAALSDMHTSRPKKLVRALVYQAEDLSSEAEELATEDVLRDALEKARSTDQLVELWRKKLTDWDFAPHPTWSNSPERTEIRRADIYELLGLSDETRKLLDDLIPVSRVEAPVVITDEFTPWYTPQSQQGRPWYWPSYRSYLEQKGWAPEAVAGLDVATDAVVERLADPTQSAAYQSKGLVVGYVQSGKTANFSGVIAKAVDAGYRLIIVLGGTLNMLRAQTQRRLDMELVGRENILRGASEFESDYADDPAWSQGKFVTFGALPSALGAFDIVRLTTRDDDYKSLLQGITALEFEKREPALPLYDPHNLHRSSARLMVVKKNKTVLGKLVKDLKKIKTPLAEIPVLIIDDESDEASVNTSDLAKPDAERTAINQKISELLRMLPRSQYVGYTATPFANVFVDPSDAEDIFPKDFIVSLPRPEGYMGARDFHDLDSPIPDEHRTVANSNELAHVRNITVDDEAGEDDICLQRAMDMFVLTAAMKLYREEQGGLGDRYFQHHTMLIHESVRTEVHRELLGKVTQLWWNAGYMGPRGHERLRDLFDSDIAPVSAVRADGYAVPPSYGDLARYVGPAVNRIGGDDNPIIVVNGDKDIETGEADFDKRSIWKILIGGQKLARGFTVEGLTVSYFRRRAGNASTLMQMGRWFGFREGYRDLVRLFLGRAETMGAKEIDLYAAFEAICLDEENFRAELKQYATTVDGKPQMTPAQVPPLVSQHLPWLKPTSPNKMYNARLVELHSPGQWQEPTAYPTKAVDLRHNTQLWTPVLETLPPTVTSLAYHFPAEGGRAAITHRFDALVGRLDPVELLDIVHEVRWGAPSQFAPNLAYLDAITAGASQEVDDWLLIAPQHSKRGQRLTLGTTGRTFAWFGRERRRGPLFGAISEPKHRAVPLRIAGALADSGDPATENLVAPRRGAVIVYPVVEGKHRSDIPDDGRLATEKVVMAFSFVAPATARRADGRLLRFTTIDSAKEGQAIIDTP</sequence>
<keyword evidence="3" id="KW-1185">Reference proteome</keyword>
<dbReference type="Pfam" id="PF10593">
    <property type="entry name" value="Z1"/>
    <property type="match status" value="1"/>
</dbReference>
<name>A0ABP5W8L5_9ACTN</name>
<comment type="caution">
    <text evidence="2">The sequence shown here is derived from an EMBL/GenBank/DDBJ whole genome shotgun (WGS) entry which is preliminary data.</text>
</comment>
<dbReference type="Proteomes" id="UP001499986">
    <property type="component" value="Unassembled WGS sequence"/>
</dbReference>
<dbReference type="EMBL" id="BAAASE010000013">
    <property type="protein sequence ID" value="GAA2421950.1"/>
    <property type="molecule type" value="Genomic_DNA"/>
</dbReference>
<proteinExistence type="predicted"/>
<accession>A0ABP5W8L5</accession>
<organism evidence="2 3">
    <name type="scientific">Streptomyces coeruleofuscus</name>
    <dbReference type="NCBI Taxonomy" id="66879"/>
    <lineage>
        <taxon>Bacteria</taxon>
        <taxon>Bacillati</taxon>
        <taxon>Actinomycetota</taxon>
        <taxon>Actinomycetes</taxon>
        <taxon>Kitasatosporales</taxon>
        <taxon>Streptomycetaceae</taxon>
        <taxon>Streptomyces</taxon>
    </lineage>
</organism>
<dbReference type="InterPro" id="IPR018310">
    <property type="entry name" value="Put_endonuclease_Z1-dom"/>
</dbReference>
<reference evidence="3" key="1">
    <citation type="journal article" date="2019" name="Int. J. Syst. Evol. Microbiol.">
        <title>The Global Catalogue of Microorganisms (GCM) 10K type strain sequencing project: providing services to taxonomists for standard genome sequencing and annotation.</title>
        <authorList>
            <consortium name="The Broad Institute Genomics Platform"/>
            <consortium name="The Broad Institute Genome Sequencing Center for Infectious Disease"/>
            <person name="Wu L."/>
            <person name="Ma J."/>
        </authorList>
    </citation>
    <scope>NUCLEOTIDE SEQUENCE [LARGE SCALE GENOMIC DNA]</scope>
    <source>
        <strain evidence="3">JCM 4358</strain>
    </source>
</reference>
<gene>
    <name evidence="2" type="ORF">GCM10010255_73560</name>
</gene>
<dbReference type="RefSeq" id="WP_346139273.1">
    <property type="nucleotide sequence ID" value="NZ_BAAASE010000013.1"/>
</dbReference>
<feature type="domain" description="Putative endonuclease Z1" evidence="1">
    <location>
        <begin position="483"/>
        <end position="730"/>
    </location>
</feature>
<evidence type="ECO:0000313" key="2">
    <source>
        <dbReference type="EMBL" id="GAA2421950.1"/>
    </source>
</evidence>
<evidence type="ECO:0000259" key="1">
    <source>
        <dbReference type="Pfam" id="PF10593"/>
    </source>
</evidence>